<sequence>MVRPHPGLRRHALGDSVMSLVMGLAAGALISMSIQRLAGYREKLAEMRRLAVELVRDIDDRAQGHLRVDGLSYVPADVLAEDRQPQAGDAE</sequence>
<evidence type="ECO:0000313" key="3">
    <source>
        <dbReference type="Proteomes" id="UP000253094"/>
    </source>
</evidence>
<reference evidence="2 3" key="1">
    <citation type="submission" date="2018-06" db="EMBL/GenBank/DDBJ databases">
        <title>Sphaerisporangium craniellae sp. nov., isolated from a marine sponge in the South China Sea.</title>
        <authorList>
            <person name="Li L."/>
        </authorList>
    </citation>
    <scope>NUCLEOTIDE SEQUENCE [LARGE SCALE GENOMIC DNA]</scope>
    <source>
        <strain evidence="2 3">CCTCC AA 208026</strain>
    </source>
</reference>
<accession>A0A367FA13</accession>
<keyword evidence="1" id="KW-0812">Transmembrane</keyword>
<feature type="transmembrane region" description="Helical" evidence="1">
    <location>
        <begin position="20"/>
        <end position="39"/>
    </location>
</feature>
<comment type="caution">
    <text evidence="2">The sequence shown here is derived from an EMBL/GenBank/DDBJ whole genome shotgun (WGS) entry which is preliminary data.</text>
</comment>
<organism evidence="2 3">
    <name type="scientific">Sphaerisporangium album</name>
    <dbReference type="NCBI Taxonomy" id="509200"/>
    <lineage>
        <taxon>Bacteria</taxon>
        <taxon>Bacillati</taxon>
        <taxon>Actinomycetota</taxon>
        <taxon>Actinomycetes</taxon>
        <taxon>Streptosporangiales</taxon>
        <taxon>Streptosporangiaceae</taxon>
        <taxon>Sphaerisporangium</taxon>
    </lineage>
</organism>
<keyword evidence="1" id="KW-0472">Membrane</keyword>
<evidence type="ECO:0000313" key="2">
    <source>
        <dbReference type="EMBL" id="RCG27226.1"/>
    </source>
</evidence>
<dbReference type="Proteomes" id="UP000253094">
    <property type="component" value="Unassembled WGS sequence"/>
</dbReference>
<gene>
    <name evidence="2" type="ORF">DQ384_26265</name>
</gene>
<dbReference type="AlphaFoldDB" id="A0A367FA13"/>
<keyword evidence="1" id="KW-1133">Transmembrane helix</keyword>
<dbReference type="EMBL" id="QOIL01000016">
    <property type="protein sequence ID" value="RCG27226.1"/>
    <property type="molecule type" value="Genomic_DNA"/>
</dbReference>
<proteinExistence type="predicted"/>
<keyword evidence="3" id="KW-1185">Reference proteome</keyword>
<protein>
    <submittedName>
        <fullName evidence="2">Uncharacterized protein</fullName>
    </submittedName>
</protein>
<name>A0A367FA13_9ACTN</name>
<evidence type="ECO:0000256" key="1">
    <source>
        <dbReference type="SAM" id="Phobius"/>
    </source>
</evidence>